<evidence type="ECO:0000256" key="1">
    <source>
        <dbReference type="ARBA" id="ARBA00002190"/>
    </source>
</evidence>
<keyword evidence="3 6" id="KW-0815">Transposition</keyword>
<keyword evidence="5 6" id="KW-0233">DNA recombination</keyword>
<organism evidence="7 8">
    <name type="scientific">Microbispora amethystogenes</name>
    <dbReference type="NCBI Taxonomy" id="1427754"/>
    <lineage>
        <taxon>Bacteria</taxon>
        <taxon>Bacillati</taxon>
        <taxon>Actinomycetota</taxon>
        <taxon>Actinomycetes</taxon>
        <taxon>Streptosporangiales</taxon>
        <taxon>Streptosporangiaceae</taxon>
        <taxon>Microbispora</taxon>
    </lineage>
</organism>
<reference evidence="7 8" key="1">
    <citation type="submission" date="2021-01" db="EMBL/GenBank/DDBJ databases">
        <title>Whole genome shotgun sequence of Microbispora amethystogenes NBRC 101907.</title>
        <authorList>
            <person name="Komaki H."/>
            <person name="Tamura T."/>
        </authorList>
    </citation>
    <scope>NUCLEOTIDE SEQUENCE [LARGE SCALE GENOMIC DNA]</scope>
    <source>
        <strain evidence="7 8">NBRC 101907</strain>
    </source>
</reference>
<dbReference type="Proteomes" id="UP000651728">
    <property type="component" value="Unassembled WGS sequence"/>
</dbReference>
<keyword evidence="4 6" id="KW-0238">DNA-binding</keyword>
<comment type="function">
    <text evidence="1 6">Required for the transposition of the insertion element.</text>
</comment>
<evidence type="ECO:0000256" key="6">
    <source>
        <dbReference type="RuleBase" id="RU365089"/>
    </source>
</evidence>
<evidence type="ECO:0000313" key="7">
    <source>
        <dbReference type="EMBL" id="GIH33424.1"/>
    </source>
</evidence>
<name>A0ABQ4FF27_9ACTN</name>
<evidence type="ECO:0000256" key="3">
    <source>
        <dbReference type="ARBA" id="ARBA00022578"/>
    </source>
</evidence>
<dbReference type="PANTHER" id="PTHR33217">
    <property type="entry name" value="TRANSPOSASE FOR INSERTION SEQUENCE ELEMENT IS1081"/>
    <property type="match status" value="1"/>
</dbReference>
<comment type="caution">
    <text evidence="7">The sequence shown here is derived from an EMBL/GenBank/DDBJ whole genome shotgun (WGS) entry which is preliminary data.</text>
</comment>
<protein>
    <recommendedName>
        <fullName evidence="6">Mutator family transposase</fullName>
    </recommendedName>
</protein>
<evidence type="ECO:0000313" key="8">
    <source>
        <dbReference type="Proteomes" id="UP000651728"/>
    </source>
</evidence>
<evidence type="ECO:0000256" key="4">
    <source>
        <dbReference type="ARBA" id="ARBA00023125"/>
    </source>
</evidence>
<keyword evidence="6" id="KW-0814">Transposable element</keyword>
<dbReference type="PANTHER" id="PTHR33217:SF7">
    <property type="entry name" value="TRANSPOSASE FOR INSERTION SEQUENCE ELEMENT IS1081"/>
    <property type="match status" value="1"/>
</dbReference>
<gene>
    <name evidence="7" type="ORF">Mam01_35880</name>
</gene>
<dbReference type="InterPro" id="IPR001207">
    <property type="entry name" value="Transposase_mutator"/>
</dbReference>
<sequence>MIRELAQRMMDAEVEPLCGAGYGEVSRERVNRRNGYRSREWDTRAGTVELAIPRLR</sequence>
<dbReference type="EMBL" id="BOOB01000025">
    <property type="protein sequence ID" value="GIH33424.1"/>
    <property type="molecule type" value="Genomic_DNA"/>
</dbReference>
<evidence type="ECO:0000256" key="2">
    <source>
        <dbReference type="ARBA" id="ARBA00010961"/>
    </source>
</evidence>
<proteinExistence type="inferred from homology"/>
<dbReference type="Pfam" id="PF00872">
    <property type="entry name" value="Transposase_mut"/>
    <property type="match status" value="1"/>
</dbReference>
<comment type="similarity">
    <text evidence="2 6">Belongs to the transposase mutator family.</text>
</comment>
<evidence type="ECO:0000256" key="5">
    <source>
        <dbReference type="ARBA" id="ARBA00023172"/>
    </source>
</evidence>
<keyword evidence="8" id="KW-1185">Reference proteome</keyword>
<accession>A0ABQ4FF27</accession>